<name>A0ABC8SF61_9AQUA</name>
<dbReference type="InterPro" id="IPR052433">
    <property type="entry name" value="X-Pro_dipept-like"/>
</dbReference>
<reference evidence="8 9" key="1">
    <citation type="submission" date="2024-02" db="EMBL/GenBank/DDBJ databases">
        <authorList>
            <person name="Vignale AGUSTIN F."/>
            <person name="Sosa J E."/>
            <person name="Modenutti C."/>
        </authorList>
    </citation>
    <scope>NUCLEOTIDE SEQUENCE [LARGE SCALE GENOMIC DNA]</scope>
</reference>
<accession>A0ABC8SF61</accession>
<dbReference type="PANTHER" id="PTHR48480">
    <property type="match status" value="1"/>
</dbReference>
<evidence type="ECO:0000313" key="8">
    <source>
        <dbReference type="EMBL" id="CAK9155470.1"/>
    </source>
</evidence>
<keyword evidence="5" id="KW-0482">Metalloprotease</keyword>
<evidence type="ECO:0000256" key="3">
    <source>
        <dbReference type="ARBA" id="ARBA00022723"/>
    </source>
</evidence>
<keyword evidence="4" id="KW-0378">Hydrolase</keyword>
<dbReference type="Proteomes" id="UP001642360">
    <property type="component" value="Unassembled WGS sequence"/>
</dbReference>
<keyword evidence="6" id="KW-0464">Manganese</keyword>
<organism evidence="8 9">
    <name type="scientific">Ilex paraguariensis</name>
    <name type="common">yerba mate</name>
    <dbReference type="NCBI Taxonomy" id="185542"/>
    <lineage>
        <taxon>Eukaryota</taxon>
        <taxon>Viridiplantae</taxon>
        <taxon>Streptophyta</taxon>
        <taxon>Embryophyta</taxon>
        <taxon>Tracheophyta</taxon>
        <taxon>Spermatophyta</taxon>
        <taxon>Magnoliopsida</taxon>
        <taxon>eudicotyledons</taxon>
        <taxon>Gunneridae</taxon>
        <taxon>Pentapetalae</taxon>
        <taxon>asterids</taxon>
        <taxon>campanulids</taxon>
        <taxon>Aquifoliales</taxon>
        <taxon>Aquifoliaceae</taxon>
        <taxon>Ilex</taxon>
    </lineage>
</organism>
<evidence type="ECO:0000313" key="9">
    <source>
        <dbReference type="Proteomes" id="UP001642360"/>
    </source>
</evidence>
<gene>
    <name evidence="8" type="ORF">ILEXP_LOCUS23880</name>
</gene>
<keyword evidence="9" id="KW-1185">Reference proteome</keyword>
<evidence type="ECO:0000256" key="6">
    <source>
        <dbReference type="ARBA" id="ARBA00023211"/>
    </source>
</evidence>
<dbReference type="PANTHER" id="PTHR48480:SF2">
    <property type="entry name" value="PEPTIDASE D"/>
    <property type="match status" value="1"/>
</dbReference>
<evidence type="ECO:0000256" key="5">
    <source>
        <dbReference type="ARBA" id="ARBA00023049"/>
    </source>
</evidence>
<proteinExistence type="predicted"/>
<dbReference type="InterPro" id="IPR036005">
    <property type="entry name" value="Creatinase/aminopeptidase-like"/>
</dbReference>
<keyword evidence="3" id="KW-0479">Metal-binding</keyword>
<dbReference type="AlphaFoldDB" id="A0ABC8SF61"/>
<protein>
    <recommendedName>
        <fullName evidence="7">Peptidase M24 domain-containing protein</fullName>
    </recommendedName>
</protein>
<evidence type="ECO:0000256" key="2">
    <source>
        <dbReference type="ARBA" id="ARBA00022670"/>
    </source>
</evidence>
<feature type="domain" description="Peptidase M24" evidence="7">
    <location>
        <begin position="41"/>
        <end position="204"/>
    </location>
</feature>
<dbReference type="Gene3D" id="3.90.230.10">
    <property type="entry name" value="Creatinase/methionine aminopeptidase superfamily"/>
    <property type="match status" value="1"/>
</dbReference>
<dbReference type="InterPro" id="IPR000994">
    <property type="entry name" value="Pept_M24"/>
</dbReference>
<dbReference type="GO" id="GO:0008237">
    <property type="term" value="F:metallopeptidase activity"/>
    <property type="evidence" value="ECO:0007669"/>
    <property type="project" value="UniProtKB-KW"/>
</dbReference>
<sequence>MMGITSLSPKGHGWHKKFRDELVSGEEKLQVEGGAFSESRVNGKFTSDQSLVYNAVLDAQNAVISAMRPGVSWVDMHKLAEKTILESLKKGCLLVGDVDDMMVERMGSIFMPHGLGHLLGIDTHDPGGYLKGAERPTEPGLRSLRTSRELLEGMVITVEPGCYFIDALLVPAMESSKTSKFFDREEIIRFRGFGGVRIESDVVLQLLNFIYHI</sequence>
<comment type="cofactor">
    <cofactor evidence="1">
        <name>Mn(2+)</name>
        <dbReference type="ChEBI" id="CHEBI:29035"/>
    </cofactor>
</comment>
<dbReference type="EMBL" id="CAUOFW020002711">
    <property type="protein sequence ID" value="CAK9155470.1"/>
    <property type="molecule type" value="Genomic_DNA"/>
</dbReference>
<dbReference type="GO" id="GO:0046872">
    <property type="term" value="F:metal ion binding"/>
    <property type="evidence" value="ECO:0007669"/>
    <property type="project" value="UniProtKB-KW"/>
</dbReference>
<comment type="caution">
    <text evidence="8">The sequence shown here is derived from an EMBL/GenBank/DDBJ whole genome shotgun (WGS) entry which is preliminary data.</text>
</comment>
<evidence type="ECO:0000259" key="7">
    <source>
        <dbReference type="Pfam" id="PF00557"/>
    </source>
</evidence>
<keyword evidence="2" id="KW-0645">Protease</keyword>
<evidence type="ECO:0000256" key="4">
    <source>
        <dbReference type="ARBA" id="ARBA00022801"/>
    </source>
</evidence>
<evidence type="ECO:0000256" key="1">
    <source>
        <dbReference type="ARBA" id="ARBA00001936"/>
    </source>
</evidence>
<dbReference type="SUPFAM" id="SSF55920">
    <property type="entry name" value="Creatinase/aminopeptidase"/>
    <property type="match status" value="1"/>
</dbReference>
<dbReference type="Pfam" id="PF00557">
    <property type="entry name" value="Peptidase_M24"/>
    <property type="match status" value="1"/>
</dbReference>
<dbReference type="GO" id="GO:0006508">
    <property type="term" value="P:proteolysis"/>
    <property type="evidence" value="ECO:0007669"/>
    <property type="project" value="UniProtKB-KW"/>
</dbReference>